<dbReference type="SUPFAM" id="SSF88697">
    <property type="entry name" value="PUA domain-like"/>
    <property type="match status" value="1"/>
</dbReference>
<dbReference type="InterPro" id="IPR039759">
    <property type="entry name" value="eIF2D_SUI1"/>
</dbReference>
<dbReference type="InterPro" id="IPR001950">
    <property type="entry name" value="SUI1"/>
</dbReference>
<dbReference type="EMBL" id="GFAC01000902">
    <property type="protein sequence ID" value="JAT98286.1"/>
    <property type="molecule type" value="mRNA"/>
</dbReference>
<evidence type="ECO:0000256" key="1">
    <source>
        <dbReference type="ARBA" id="ARBA00010359"/>
    </source>
</evidence>
<dbReference type="Pfam" id="PF17832">
    <property type="entry name" value="Pre-PUA"/>
    <property type="match status" value="1"/>
</dbReference>
<feature type="domain" description="SUI1" evidence="4">
    <location>
        <begin position="475"/>
        <end position="546"/>
    </location>
</feature>
<dbReference type="PROSITE" id="PS50890">
    <property type="entry name" value="PUA"/>
    <property type="match status" value="1"/>
</dbReference>
<dbReference type="CDD" id="cd21156">
    <property type="entry name" value="PUA_eIF2d-like"/>
    <property type="match status" value="1"/>
</dbReference>
<dbReference type="PANTHER" id="PTHR12217">
    <property type="entry name" value="EUKARYOTIC TRANSLATION INITIATION FACTOR 2D"/>
    <property type="match status" value="1"/>
</dbReference>
<dbReference type="Pfam" id="PF26292">
    <property type="entry name" value="PUA_elF2D"/>
    <property type="match status" value="1"/>
</dbReference>
<feature type="compositionally biased region" description="Acidic residues" evidence="3">
    <location>
        <begin position="240"/>
        <end position="254"/>
    </location>
</feature>
<evidence type="ECO:0000313" key="6">
    <source>
        <dbReference type="EMBL" id="JAT98286.1"/>
    </source>
</evidence>
<dbReference type="NCBIfam" id="TIGR00451">
    <property type="entry name" value="unchar_dom_2"/>
    <property type="match status" value="1"/>
</dbReference>
<dbReference type="InterPro" id="IPR048247">
    <property type="entry name" value="eIF2D_N"/>
</dbReference>
<sequence>MFIKPFKIKSNVRLRNTDRKRLRAQLEEQYPRLSVSQLDVVCPVGRGGELFQLRLLCHGGEAVVAYCLDTEPIFFEQGGGRLVPTVYTLWRLPSLLPYLCTWENVIERMAGGADFMAPGLAGYNESLSEARPGDAVAIRVAGGGRAAVAVGRLLQSPQALMAEPRAGKAVAVAHVLGDQLWAHGGKRPLPELEGDSDEEDEDSQQQPQVQEDDNKAEESPSGADEQQPSAPSEEPPPVEAQEETKEEEEEEQQQPEDTTATMDALLESCVLSALRTKLVLPMLASSLYSGHVLPRCPPGRQLDIRRTSYKKLSTYLGHLQSEGVLSLKETSPGVQSIVSVRREHPRLRGICHMDLPPAEPPKEDGYRFPTIRELRTVTAAVLPLFPGRSKGRALGLDEVRAVIRGYVKENELQDPQDKSLVCMDPRLSDVAACCSERLSWEELFNRVLSRMQPAHEVTPAGGGTPVVHRGALPPISFTVAQRTGNKKVTLVEGLEAYGIDVSQLAHEVQVGVAASVSLTPLANGKQQLLVQGNQVVFLERLLTGSSYGVPRKYLKGLEHAPGKKKGGARK</sequence>
<dbReference type="Gene3D" id="3.30.780.10">
    <property type="entry name" value="SUI1-like domain"/>
    <property type="match status" value="1"/>
</dbReference>
<dbReference type="InterPro" id="IPR036885">
    <property type="entry name" value="SWIB_MDM2_dom_sf"/>
</dbReference>
<proteinExistence type="evidence at transcript level"/>
<dbReference type="InterPro" id="IPR057429">
    <property type="entry name" value="WH_eIF2D"/>
</dbReference>
<dbReference type="SUPFAM" id="SSF55159">
    <property type="entry name" value="eIF1-like"/>
    <property type="match status" value="1"/>
</dbReference>
<dbReference type="SUPFAM" id="SSF47592">
    <property type="entry name" value="SWIB/MDM2 domain"/>
    <property type="match status" value="1"/>
</dbReference>
<dbReference type="GO" id="GO:0001731">
    <property type="term" value="P:formation of translation preinitiation complex"/>
    <property type="evidence" value="ECO:0007669"/>
    <property type="project" value="InterPro"/>
</dbReference>
<dbReference type="InterPro" id="IPR048248">
    <property type="entry name" value="PUA_eIF2d-like"/>
</dbReference>
<dbReference type="Pfam" id="PF01253">
    <property type="entry name" value="SUI1"/>
    <property type="match status" value="1"/>
</dbReference>
<dbReference type="CDD" id="cd11610">
    <property type="entry name" value="eIF2D_N"/>
    <property type="match status" value="1"/>
</dbReference>
<evidence type="ECO:0000256" key="3">
    <source>
        <dbReference type="SAM" id="MobiDB-lite"/>
    </source>
</evidence>
<accession>A0A1E1XGT2</accession>
<keyword evidence="6" id="KW-0396">Initiation factor</keyword>
<dbReference type="InterPro" id="IPR039757">
    <property type="entry name" value="EIF2D"/>
</dbReference>
<dbReference type="PROSITE" id="PS51925">
    <property type="entry name" value="SWIB_MDM2"/>
    <property type="match status" value="1"/>
</dbReference>
<evidence type="ECO:0000259" key="5">
    <source>
        <dbReference type="PROSITE" id="PS51925"/>
    </source>
</evidence>
<dbReference type="Gene3D" id="1.10.245.10">
    <property type="entry name" value="SWIB/MDM2 domain"/>
    <property type="match status" value="1"/>
</dbReference>
<dbReference type="InterPro" id="IPR003121">
    <property type="entry name" value="SWIB_MDM2_domain"/>
</dbReference>
<dbReference type="InterPro" id="IPR015947">
    <property type="entry name" value="PUA-like_sf"/>
</dbReference>
<feature type="region of interest" description="Disordered" evidence="3">
    <location>
        <begin position="183"/>
        <end position="258"/>
    </location>
</feature>
<comment type="similarity">
    <text evidence="1">Belongs to the eIF2D family.</text>
</comment>
<keyword evidence="2" id="KW-0963">Cytoplasm</keyword>
<dbReference type="InterPro" id="IPR058886">
    <property type="entry name" value="SWIB_eIF2D"/>
</dbReference>
<dbReference type="InterPro" id="IPR041366">
    <property type="entry name" value="Pre-PUA"/>
</dbReference>
<evidence type="ECO:0000256" key="2">
    <source>
        <dbReference type="ARBA" id="ARBA00022490"/>
    </source>
</evidence>
<feature type="domain" description="DM2" evidence="5">
    <location>
        <begin position="370"/>
        <end position="450"/>
    </location>
</feature>
<dbReference type="GO" id="GO:0003723">
    <property type="term" value="F:RNA binding"/>
    <property type="evidence" value="ECO:0007669"/>
    <property type="project" value="InterPro"/>
</dbReference>
<dbReference type="PANTHER" id="PTHR12217:SF4">
    <property type="entry name" value="EUKARYOTIC TRANSLATION INITIATION FACTOR 2D"/>
    <property type="match status" value="1"/>
</dbReference>
<dbReference type="InterPro" id="IPR036877">
    <property type="entry name" value="SUI1_dom_sf"/>
</dbReference>
<dbReference type="GO" id="GO:0003743">
    <property type="term" value="F:translation initiation factor activity"/>
    <property type="evidence" value="ECO:0007669"/>
    <property type="project" value="UniProtKB-KW"/>
</dbReference>
<dbReference type="Pfam" id="PF26291">
    <property type="entry name" value="SWIB_eIF2D"/>
    <property type="match status" value="1"/>
</dbReference>
<dbReference type="AlphaFoldDB" id="A0A1E1XGT2"/>
<dbReference type="PROSITE" id="PS50296">
    <property type="entry name" value="SUI1"/>
    <property type="match status" value="1"/>
</dbReference>
<dbReference type="Pfam" id="PF25304">
    <property type="entry name" value="WHD_eIF2D"/>
    <property type="match status" value="1"/>
</dbReference>
<feature type="compositionally biased region" description="Acidic residues" evidence="3">
    <location>
        <begin position="192"/>
        <end position="203"/>
    </location>
</feature>
<name>A0A1E1XGT2_9ACAR</name>
<keyword evidence="6" id="KW-0648">Protein biosynthesis</keyword>
<evidence type="ECO:0000259" key="4">
    <source>
        <dbReference type="PROSITE" id="PS50296"/>
    </source>
</evidence>
<dbReference type="Gene3D" id="3.10.400.20">
    <property type="match status" value="1"/>
</dbReference>
<organism evidence="6">
    <name type="scientific">Amblyomma aureolatum</name>
    <dbReference type="NCBI Taxonomy" id="187763"/>
    <lineage>
        <taxon>Eukaryota</taxon>
        <taxon>Metazoa</taxon>
        <taxon>Ecdysozoa</taxon>
        <taxon>Arthropoda</taxon>
        <taxon>Chelicerata</taxon>
        <taxon>Arachnida</taxon>
        <taxon>Acari</taxon>
        <taxon>Parasitiformes</taxon>
        <taxon>Ixodida</taxon>
        <taxon>Ixodoidea</taxon>
        <taxon>Ixodidae</taxon>
        <taxon>Amblyomminae</taxon>
        <taxon>Amblyomma</taxon>
    </lineage>
</organism>
<reference evidence="6" key="1">
    <citation type="journal article" date="2017" name="Front. Cell. Infect. Microbiol.">
        <title>The Distinct Transcriptional Response of the Midgut of Amblyomma sculptum and Amblyomma aureolatum Ticks to Rickettsia rickettsii Correlates to Their Differences in Susceptibility to Infection.</title>
        <authorList>
            <person name="Martins L.A."/>
            <person name="Galletti M.F.B.M."/>
            <person name="Ribeiro J.M."/>
            <person name="Fujita A."/>
            <person name="Costa F.B."/>
            <person name="Labruna M.B."/>
            <person name="Daffre S."/>
            <person name="Fogaca A.C."/>
        </authorList>
    </citation>
    <scope>NUCLEOTIDE SEQUENCE</scope>
</reference>
<dbReference type="CDD" id="cd11608">
    <property type="entry name" value="eIF2D_C"/>
    <property type="match status" value="1"/>
</dbReference>
<protein>
    <submittedName>
        <fullName evidence="6">Putative eukaryotic translation initiation factor 2d-like protein</fullName>
    </submittedName>
</protein>
<dbReference type="InterPro" id="IPR004521">
    <property type="entry name" value="Uncharacterised_CHP00451"/>
</dbReference>